<name>X1BB77_9ZZZZ</name>
<protein>
    <submittedName>
        <fullName evidence="1">Uncharacterized protein</fullName>
    </submittedName>
</protein>
<sequence length="34" mass="4194">AKWVKITVKPERMASFDYTKDEFWKEVSNRMGWE</sequence>
<comment type="caution">
    <text evidence="1">The sequence shown here is derived from an EMBL/GenBank/DDBJ whole genome shotgun (WGS) entry which is preliminary data.</text>
</comment>
<reference evidence="1" key="1">
    <citation type="journal article" date="2014" name="Front. Microbiol.">
        <title>High frequency of phylogenetically diverse reductive dehalogenase-homologous genes in deep subseafloor sedimentary metagenomes.</title>
        <authorList>
            <person name="Kawai M."/>
            <person name="Futagami T."/>
            <person name="Toyoda A."/>
            <person name="Takaki Y."/>
            <person name="Nishi S."/>
            <person name="Hori S."/>
            <person name="Arai W."/>
            <person name="Tsubouchi T."/>
            <person name="Morono Y."/>
            <person name="Uchiyama I."/>
            <person name="Ito T."/>
            <person name="Fujiyama A."/>
            <person name="Inagaki F."/>
            <person name="Takami H."/>
        </authorList>
    </citation>
    <scope>NUCLEOTIDE SEQUENCE</scope>
    <source>
        <strain evidence="1">Expedition CK06-06</strain>
    </source>
</reference>
<feature type="non-terminal residue" evidence="1">
    <location>
        <position position="1"/>
    </location>
</feature>
<gene>
    <name evidence="1" type="ORF">S01H4_44694</name>
</gene>
<dbReference type="AlphaFoldDB" id="X1BB77"/>
<accession>X1BB77</accession>
<evidence type="ECO:0000313" key="1">
    <source>
        <dbReference type="EMBL" id="GAG93159.1"/>
    </source>
</evidence>
<dbReference type="EMBL" id="BART01024808">
    <property type="protein sequence ID" value="GAG93159.1"/>
    <property type="molecule type" value="Genomic_DNA"/>
</dbReference>
<proteinExistence type="predicted"/>
<organism evidence="1">
    <name type="scientific">marine sediment metagenome</name>
    <dbReference type="NCBI Taxonomy" id="412755"/>
    <lineage>
        <taxon>unclassified sequences</taxon>
        <taxon>metagenomes</taxon>
        <taxon>ecological metagenomes</taxon>
    </lineage>
</organism>